<dbReference type="InParanoid" id="W7X432"/>
<dbReference type="EMBL" id="GG662490">
    <property type="protein sequence ID" value="EWS72192.1"/>
    <property type="molecule type" value="Genomic_DNA"/>
</dbReference>
<keyword evidence="3" id="KW-1185">Reference proteome</keyword>
<dbReference type="RefSeq" id="XP_012655285.1">
    <property type="nucleotide sequence ID" value="XM_012799831.1"/>
</dbReference>
<name>W7X432_TETTS</name>
<dbReference type="GeneID" id="24440235"/>
<evidence type="ECO:0000256" key="1">
    <source>
        <dbReference type="SAM" id="Phobius"/>
    </source>
</evidence>
<organism evidence="2 3">
    <name type="scientific">Tetrahymena thermophila (strain SB210)</name>
    <dbReference type="NCBI Taxonomy" id="312017"/>
    <lineage>
        <taxon>Eukaryota</taxon>
        <taxon>Sar</taxon>
        <taxon>Alveolata</taxon>
        <taxon>Ciliophora</taxon>
        <taxon>Intramacronucleata</taxon>
        <taxon>Oligohymenophorea</taxon>
        <taxon>Hymenostomatida</taxon>
        <taxon>Tetrahymenina</taxon>
        <taxon>Tetrahymenidae</taxon>
        <taxon>Tetrahymena</taxon>
    </lineage>
</organism>
<dbReference type="AlphaFoldDB" id="W7X432"/>
<gene>
    <name evidence="2" type="ORF">TTHERM_000691839</name>
</gene>
<accession>W7X432</accession>
<proteinExistence type="predicted"/>
<keyword evidence="1" id="KW-0472">Membrane</keyword>
<evidence type="ECO:0000313" key="2">
    <source>
        <dbReference type="EMBL" id="EWS72192.1"/>
    </source>
</evidence>
<sequence>MIRFSILYFMHALRIIFCFQQSKLQILYKQHTLELKIKRDLFNVHLAYSINFILTQSLFLAFPHPFSISKIAYHMLILLWQQQYNLFVTFMTSITTLILFLTTHYQEEIQNGLIYLTLHIQWCQYLTMVYFKQIFKIFYLSSYVSKT</sequence>
<feature type="transmembrane region" description="Helical" evidence="1">
    <location>
        <begin position="84"/>
        <end position="106"/>
    </location>
</feature>
<dbReference type="KEGG" id="tet:TTHERM_000691839"/>
<evidence type="ECO:0000313" key="3">
    <source>
        <dbReference type="Proteomes" id="UP000009168"/>
    </source>
</evidence>
<reference evidence="3" key="1">
    <citation type="journal article" date="2006" name="PLoS Biol.">
        <title>Macronuclear genome sequence of the ciliate Tetrahymena thermophila, a model eukaryote.</title>
        <authorList>
            <person name="Eisen J.A."/>
            <person name="Coyne R.S."/>
            <person name="Wu M."/>
            <person name="Wu D."/>
            <person name="Thiagarajan M."/>
            <person name="Wortman J.R."/>
            <person name="Badger J.H."/>
            <person name="Ren Q."/>
            <person name="Amedeo P."/>
            <person name="Jones K.M."/>
            <person name="Tallon L.J."/>
            <person name="Delcher A.L."/>
            <person name="Salzberg S.L."/>
            <person name="Silva J.C."/>
            <person name="Haas B.J."/>
            <person name="Majoros W.H."/>
            <person name="Farzad M."/>
            <person name="Carlton J.M."/>
            <person name="Smith R.K. Jr."/>
            <person name="Garg J."/>
            <person name="Pearlman R.E."/>
            <person name="Karrer K.M."/>
            <person name="Sun L."/>
            <person name="Manning G."/>
            <person name="Elde N.C."/>
            <person name="Turkewitz A.P."/>
            <person name="Asai D.J."/>
            <person name="Wilkes D.E."/>
            <person name="Wang Y."/>
            <person name="Cai H."/>
            <person name="Collins K."/>
            <person name="Stewart B.A."/>
            <person name="Lee S.R."/>
            <person name="Wilamowska K."/>
            <person name="Weinberg Z."/>
            <person name="Ruzzo W.L."/>
            <person name="Wloga D."/>
            <person name="Gaertig J."/>
            <person name="Frankel J."/>
            <person name="Tsao C.-C."/>
            <person name="Gorovsky M.A."/>
            <person name="Keeling P.J."/>
            <person name="Waller R.F."/>
            <person name="Patron N.J."/>
            <person name="Cherry J.M."/>
            <person name="Stover N.A."/>
            <person name="Krieger C.J."/>
            <person name="del Toro C."/>
            <person name="Ryder H.F."/>
            <person name="Williamson S.C."/>
            <person name="Barbeau R.A."/>
            <person name="Hamilton E.P."/>
            <person name="Orias E."/>
        </authorList>
    </citation>
    <scope>NUCLEOTIDE SEQUENCE [LARGE SCALE GENOMIC DNA]</scope>
    <source>
        <strain evidence="3">SB210</strain>
    </source>
</reference>
<feature type="transmembrane region" description="Helical" evidence="1">
    <location>
        <begin position="112"/>
        <end position="131"/>
    </location>
</feature>
<feature type="transmembrane region" description="Helical" evidence="1">
    <location>
        <begin position="42"/>
        <end position="63"/>
    </location>
</feature>
<protein>
    <submittedName>
        <fullName evidence="2">Transmembrane protein, putative</fullName>
    </submittedName>
</protein>
<keyword evidence="1" id="KW-1133">Transmembrane helix</keyword>
<keyword evidence="1 2" id="KW-0812">Transmembrane</keyword>
<dbReference type="Proteomes" id="UP000009168">
    <property type="component" value="Unassembled WGS sequence"/>
</dbReference>